<name>A0ABV7GUY5_9RHOB</name>
<evidence type="ECO:0000256" key="3">
    <source>
        <dbReference type="ARBA" id="ARBA00023125"/>
    </source>
</evidence>
<dbReference type="Pfam" id="PF00126">
    <property type="entry name" value="HTH_1"/>
    <property type="match status" value="1"/>
</dbReference>
<accession>A0ABV7GUY5</accession>
<dbReference type="EMBL" id="JBHRTB010000010">
    <property type="protein sequence ID" value="MFC3144025.1"/>
    <property type="molecule type" value="Genomic_DNA"/>
</dbReference>
<organism evidence="6 7">
    <name type="scientific">Psychromarinibacter halotolerans</name>
    <dbReference type="NCBI Taxonomy" id="1775175"/>
    <lineage>
        <taxon>Bacteria</taxon>
        <taxon>Pseudomonadati</taxon>
        <taxon>Pseudomonadota</taxon>
        <taxon>Alphaproteobacteria</taxon>
        <taxon>Rhodobacterales</taxon>
        <taxon>Paracoccaceae</taxon>
        <taxon>Psychromarinibacter</taxon>
    </lineage>
</organism>
<dbReference type="Gene3D" id="1.10.10.10">
    <property type="entry name" value="Winged helix-like DNA-binding domain superfamily/Winged helix DNA-binding domain"/>
    <property type="match status" value="1"/>
</dbReference>
<keyword evidence="4" id="KW-0804">Transcription</keyword>
<feature type="domain" description="HTH lysR-type" evidence="5">
    <location>
        <begin position="9"/>
        <end position="66"/>
    </location>
</feature>
<dbReference type="PROSITE" id="PS50931">
    <property type="entry name" value="HTH_LYSR"/>
    <property type="match status" value="1"/>
</dbReference>
<evidence type="ECO:0000313" key="7">
    <source>
        <dbReference type="Proteomes" id="UP001595632"/>
    </source>
</evidence>
<evidence type="ECO:0000259" key="5">
    <source>
        <dbReference type="PROSITE" id="PS50931"/>
    </source>
</evidence>
<dbReference type="PRINTS" id="PR00039">
    <property type="entry name" value="HTHLYSR"/>
</dbReference>
<keyword evidence="3" id="KW-0238">DNA-binding</keyword>
<dbReference type="InterPro" id="IPR000847">
    <property type="entry name" value="LysR_HTH_N"/>
</dbReference>
<comment type="similarity">
    <text evidence="1">Belongs to the LysR transcriptional regulatory family.</text>
</comment>
<dbReference type="SUPFAM" id="SSF53850">
    <property type="entry name" value="Periplasmic binding protein-like II"/>
    <property type="match status" value="1"/>
</dbReference>
<dbReference type="PANTHER" id="PTHR30537:SF26">
    <property type="entry name" value="GLYCINE CLEAVAGE SYSTEM TRANSCRIPTIONAL ACTIVATOR"/>
    <property type="match status" value="1"/>
</dbReference>
<dbReference type="Gene3D" id="3.40.190.10">
    <property type="entry name" value="Periplasmic binding protein-like II"/>
    <property type="match status" value="2"/>
</dbReference>
<keyword evidence="7" id="KW-1185">Reference proteome</keyword>
<dbReference type="InterPro" id="IPR058163">
    <property type="entry name" value="LysR-type_TF_proteobact-type"/>
</dbReference>
<protein>
    <submittedName>
        <fullName evidence="6">LysR family transcriptional regulator</fullName>
    </submittedName>
</protein>
<dbReference type="InterPro" id="IPR005119">
    <property type="entry name" value="LysR_subst-bd"/>
</dbReference>
<dbReference type="InterPro" id="IPR036390">
    <property type="entry name" value="WH_DNA-bd_sf"/>
</dbReference>
<dbReference type="Proteomes" id="UP001595632">
    <property type="component" value="Unassembled WGS sequence"/>
</dbReference>
<gene>
    <name evidence="6" type="ORF">ACFOGP_15000</name>
</gene>
<dbReference type="SUPFAM" id="SSF46785">
    <property type="entry name" value="Winged helix' DNA-binding domain"/>
    <property type="match status" value="1"/>
</dbReference>
<comment type="caution">
    <text evidence="6">The sequence shown here is derived from an EMBL/GenBank/DDBJ whole genome shotgun (WGS) entry which is preliminary data.</text>
</comment>
<evidence type="ECO:0000313" key="6">
    <source>
        <dbReference type="EMBL" id="MFC3144025.1"/>
    </source>
</evidence>
<dbReference type="RefSeq" id="WP_275631288.1">
    <property type="nucleotide sequence ID" value="NZ_JARGYD010000001.1"/>
</dbReference>
<dbReference type="InterPro" id="IPR036388">
    <property type="entry name" value="WH-like_DNA-bd_sf"/>
</dbReference>
<evidence type="ECO:0000256" key="2">
    <source>
        <dbReference type="ARBA" id="ARBA00023015"/>
    </source>
</evidence>
<proteinExistence type="inferred from homology"/>
<dbReference type="PANTHER" id="PTHR30537">
    <property type="entry name" value="HTH-TYPE TRANSCRIPTIONAL REGULATOR"/>
    <property type="match status" value="1"/>
</dbReference>
<sequence length="305" mass="33357">MIAPRRFLPSMSSLLAFEAVERLGSATTAAEELSLTHSAVSRQLKVLEGQLGVPLFRRERHGMAVTPAGQDYAQAVRDSLRGLSRASLKLRANPSGGSLNLAILPAFGMHWLAPRLRAFAGDHPEITVNLSTRLAPFEFDREPFDAAIHFGQRDWHGVNYLELSRERVVPVCAPGLLPGPATPEALLDLPLLHLESRPSGWEEWFAAQDTRADGLRGMLFDQFATMAEAAALGFGVALLPDYMARAEIARNRLVRAAEADTEAAGRYYLVWPQGTPRPALQVLVKWLEIQVSVDPGHDLDAAAGR</sequence>
<dbReference type="Pfam" id="PF03466">
    <property type="entry name" value="LysR_substrate"/>
    <property type="match status" value="1"/>
</dbReference>
<reference evidence="7" key="1">
    <citation type="journal article" date="2019" name="Int. J. Syst. Evol. Microbiol.">
        <title>The Global Catalogue of Microorganisms (GCM) 10K type strain sequencing project: providing services to taxonomists for standard genome sequencing and annotation.</title>
        <authorList>
            <consortium name="The Broad Institute Genomics Platform"/>
            <consortium name="The Broad Institute Genome Sequencing Center for Infectious Disease"/>
            <person name="Wu L."/>
            <person name="Ma J."/>
        </authorList>
    </citation>
    <scope>NUCLEOTIDE SEQUENCE [LARGE SCALE GENOMIC DNA]</scope>
    <source>
        <strain evidence="7">KCTC 52366</strain>
    </source>
</reference>
<evidence type="ECO:0000256" key="1">
    <source>
        <dbReference type="ARBA" id="ARBA00009437"/>
    </source>
</evidence>
<evidence type="ECO:0000256" key="4">
    <source>
        <dbReference type="ARBA" id="ARBA00023163"/>
    </source>
</evidence>
<keyword evidence="2" id="KW-0805">Transcription regulation</keyword>